<evidence type="ECO:0000313" key="2">
    <source>
        <dbReference type="Proteomes" id="UP001243009"/>
    </source>
</evidence>
<gene>
    <name evidence="1" type="ORF">Q7A36_19785</name>
</gene>
<comment type="caution">
    <text evidence="1">The sequence shown here is derived from an EMBL/GenBank/DDBJ whole genome shotgun (WGS) entry which is preliminary data.</text>
</comment>
<dbReference type="RefSeq" id="WP_305105464.1">
    <property type="nucleotide sequence ID" value="NZ_JAUTWS010000019.1"/>
</dbReference>
<proteinExistence type="predicted"/>
<protein>
    <submittedName>
        <fullName evidence="1">Uncharacterized protein</fullName>
    </submittedName>
</protein>
<sequence>MWALDRAAQEADLAKAREVLSSTPLPPELVLQGIEPGEDHAGEPALWLVYAVRLRNGDLPDRARMRELARFVADRAADVVAAGTVSWPYVRMTEIEG</sequence>
<name>A0ABT9E361_9PROT</name>
<keyword evidence="2" id="KW-1185">Reference proteome</keyword>
<dbReference type="EMBL" id="JAUTWS010000019">
    <property type="protein sequence ID" value="MDO9710604.1"/>
    <property type="molecule type" value="Genomic_DNA"/>
</dbReference>
<accession>A0ABT9E361</accession>
<organism evidence="1 2">
    <name type="scientific">Paracraurococcus lichenis</name>
    <dbReference type="NCBI Taxonomy" id="3064888"/>
    <lineage>
        <taxon>Bacteria</taxon>
        <taxon>Pseudomonadati</taxon>
        <taxon>Pseudomonadota</taxon>
        <taxon>Alphaproteobacteria</taxon>
        <taxon>Acetobacterales</taxon>
        <taxon>Roseomonadaceae</taxon>
        <taxon>Paracraurococcus</taxon>
    </lineage>
</organism>
<reference evidence="1 2" key="1">
    <citation type="submission" date="2023-08" db="EMBL/GenBank/DDBJ databases">
        <title>The draft genome sequence of Paracraurococcus sp. LOR1-02.</title>
        <authorList>
            <person name="Kingkaew E."/>
            <person name="Tanasupawat S."/>
        </authorList>
    </citation>
    <scope>NUCLEOTIDE SEQUENCE [LARGE SCALE GENOMIC DNA]</scope>
    <source>
        <strain evidence="1 2">LOR1-02</strain>
    </source>
</reference>
<dbReference type="Proteomes" id="UP001243009">
    <property type="component" value="Unassembled WGS sequence"/>
</dbReference>
<evidence type="ECO:0000313" key="1">
    <source>
        <dbReference type="EMBL" id="MDO9710604.1"/>
    </source>
</evidence>